<sequence length="116" mass="12973">MENRWWKLDLQQLPNSSVTTFSTNVLPSQSNLSATPKNPLPSASSKKEPSLDLLPSENSPIEPTEVPNSPSSIETENKRLKPPSFNVYSRKKQPFTTLHTPIENLKPCLYNSIAQP</sequence>
<feature type="compositionally biased region" description="Polar residues" evidence="1">
    <location>
        <begin position="26"/>
        <end position="44"/>
    </location>
</feature>
<proteinExistence type="predicted"/>
<evidence type="ECO:0000313" key="2">
    <source>
        <dbReference type="EMBL" id="RVW16350.1"/>
    </source>
</evidence>
<feature type="compositionally biased region" description="Polar residues" evidence="1">
    <location>
        <begin position="56"/>
        <end position="74"/>
    </location>
</feature>
<accession>A0A438BZG7</accession>
<gene>
    <name evidence="2" type="ORF">CK203_067811</name>
</gene>
<name>A0A438BZG7_VITVI</name>
<organism evidence="2 3">
    <name type="scientific">Vitis vinifera</name>
    <name type="common">Grape</name>
    <dbReference type="NCBI Taxonomy" id="29760"/>
    <lineage>
        <taxon>Eukaryota</taxon>
        <taxon>Viridiplantae</taxon>
        <taxon>Streptophyta</taxon>
        <taxon>Embryophyta</taxon>
        <taxon>Tracheophyta</taxon>
        <taxon>Spermatophyta</taxon>
        <taxon>Magnoliopsida</taxon>
        <taxon>eudicotyledons</taxon>
        <taxon>Gunneridae</taxon>
        <taxon>Pentapetalae</taxon>
        <taxon>rosids</taxon>
        <taxon>Vitales</taxon>
        <taxon>Vitaceae</taxon>
        <taxon>Viteae</taxon>
        <taxon>Vitis</taxon>
    </lineage>
</organism>
<feature type="region of interest" description="Disordered" evidence="1">
    <location>
        <begin position="26"/>
        <end position="92"/>
    </location>
</feature>
<reference evidence="2 3" key="1">
    <citation type="journal article" date="2018" name="PLoS Genet.">
        <title>Population sequencing reveals clonal diversity and ancestral inbreeding in the grapevine cultivar Chardonnay.</title>
        <authorList>
            <person name="Roach M.J."/>
            <person name="Johnson D.L."/>
            <person name="Bohlmann J."/>
            <person name="van Vuuren H.J."/>
            <person name="Jones S.J."/>
            <person name="Pretorius I.S."/>
            <person name="Schmidt S.A."/>
            <person name="Borneman A.R."/>
        </authorList>
    </citation>
    <scope>NUCLEOTIDE SEQUENCE [LARGE SCALE GENOMIC DNA]</scope>
    <source>
        <strain evidence="3">cv. Chardonnay</strain>
        <tissue evidence="2">Leaf</tissue>
    </source>
</reference>
<comment type="caution">
    <text evidence="2">The sequence shown here is derived from an EMBL/GenBank/DDBJ whole genome shotgun (WGS) entry which is preliminary data.</text>
</comment>
<dbReference type="AlphaFoldDB" id="A0A438BZG7"/>
<dbReference type="EMBL" id="QGNW01002589">
    <property type="protein sequence ID" value="RVW16350.1"/>
    <property type="molecule type" value="Genomic_DNA"/>
</dbReference>
<evidence type="ECO:0000313" key="3">
    <source>
        <dbReference type="Proteomes" id="UP000288805"/>
    </source>
</evidence>
<evidence type="ECO:0000256" key="1">
    <source>
        <dbReference type="SAM" id="MobiDB-lite"/>
    </source>
</evidence>
<protein>
    <submittedName>
        <fullName evidence="2">Uncharacterized protein</fullName>
    </submittedName>
</protein>
<dbReference type="Proteomes" id="UP000288805">
    <property type="component" value="Unassembled WGS sequence"/>
</dbReference>